<name>A0ABT3PW15_9BACT</name>
<dbReference type="NCBIfam" id="TIGR01460">
    <property type="entry name" value="HAD-SF-IIA"/>
    <property type="match status" value="1"/>
</dbReference>
<keyword evidence="2" id="KW-1185">Reference proteome</keyword>
<reference evidence="1 2" key="1">
    <citation type="submission" date="2021-11" db="EMBL/GenBank/DDBJ databases">
        <title>Aliifidinibius sp. nov., a new bacterium isolated from saline soil.</title>
        <authorList>
            <person name="Galisteo C."/>
            <person name="De La Haba R."/>
            <person name="Sanchez-Porro C."/>
            <person name="Ventosa A."/>
        </authorList>
    </citation>
    <scope>NUCLEOTIDE SEQUENCE [LARGE SCALE GENOMIC DNA]</scope>
    <source>
        <strain evidence="1 2">KACC 190600</strain>
    </source>
</reference>
<dbReference type="SUPFAM" id="SSF56784">
    <property type="entry name" value="HAD-like"/>
    <property type="match status" value="1"/>
</dbReference>
<protein>
    <submittedName>
        <fullName evidence="1">HAD-IIA family hydrolase</fullName>
    </submittedName>
</protein>
<organism evidence="1 2">
    <name type="scientific">Fodinibius salicampi</name>
    <dbReference type="NCBI Taxonomy" id="1920655"/>
    <lineage>
        <taxon>Bacteria</taxon>
        <taxon>Pseudomonadati</taxon>
        <taxon>Balneolota</taxon>
        <taxon>Balneolia</taxon>
        <taxon>Balneolales</taxon>
        <taxon>Balneolaceae</taxon>
        <taxon>Fodinibius</taxon>
    </lineage>
</organism>
<dbReference type="GO" id="GO:0016787">
    <property type="term" value="F:hydrolase activity"/>
    <property type="evidence" value="ECO:0007669"/>
    <property type="project" value="UniProtKB-KW"/>
</dbReference>
<gene>
    <name evidence="1" type="ORF">LQ318_03945</name>
</gene>
<dbReference type="InterPro" id="IPR036412">
    <property type="entry name" value="HAD-like_sf"/>
</dbReference>
<evidence type="ECO:0000313" key="2">
    <source>
        <dbReference type="Proteomes" id="UP001207337"/>
    </source>
</evidence>
<dbReference type="PANTHER" id="PTHR19288:SF90">
    <property type="entry name" value="OS08G0542600 PROTEIN"/>
    <property type="match status" value="1"/>
</dbReference>
<dbReference type="RefSeq" id="WP_265787705.1">
    <property type="nucleotide sequence ID" value="NZ_BAABRS010000001.1"/>
</dbReference>
<evidence type="ECO:0000313" key="1">
    <source>
        <dbReference type="EMBL" id="MCW9712049.1"/>
    </source>
</evidence>
<dbReference type="PANTHER" id="PTHR19288">
    <property type="entry name" value="4-NITROPHENYLPHOSPHATASE-RELATED"/>
    <property type="match status" value="1"/>
</dbReference>
<dbReference type="InterPro" id="IPR006357">
    <property type="entry name" value="HAD-SF_hydro_IIA"/>
</dbReference>
<dbReference type="Proteomes" id="UP001207337">
    <property type="component" value="Unassembled WGS sequence"/>
</dbReference>
<dbReference type="EMBL" id="JAJNDC010000001">
    <property type="protein sequence ID" value="MCW9712049.1"/>
    <property type="molecule type" value="Genomic_DNA"/>
</dbReference>
<keyword evidence="1" id="KW-0378">Hydrolase</keyword>
<dbReference type="Pfam" id="PF13344">
    <property type="entry name" value="Hydrolase_6"/>
    <property type="match status" value="1"/>
</dbReference>
<comment type="caution">
    <text evidence="1">The sequence shown here is derived from an EMBL/GenBank/DDBJ whole genome shotgun (WGS) entry which is preliminary data.</text>
</comment>
<accession>A0ABT3PW15</accession>
<dbReference type="InterPro" id="IPR023214">
    <property type="entry name" value="HAD_sf"/>
</dbReference>
<proteinExistence type="predicted"/>
<dbReference type="Pfam" id="PF13242">
    <property type="entry name" value="Hydrolase_like"/>
    <property type="match status" value="1"/>
</dbReference>
<dbReference type="Gene3D" id="3.40.50.1000">
    <property type="entry name" value="HAD superfamily/HAD-like"/>
    <property type="match status" value="2"/>
</dbReference>
<sequence>MEKVSFYSLVKNFKAVFIDSYGVLKNHEGLIDGVQDSIDYIRSQNIPFRVLTNDASRSQEQQIQVFKNLGLKGLREEEIITSGMLARQFLELKITSGKVAYLGTENSAEYILQSGLEHVPISDVDLNSMKDIDDISAFLFLDDEGFDWNLHINKTVNFLRRKNLPVIVANSDKYYPVSKSDVAIAIGGISRLVEYIVDQKFIRFGKPDSQMFMYAFDELNKTGTFAKEDILMVGDTLSTDILGGNKFGLKTLLVLSGNTRSDTVDLKINSSGIIPDYIADSILS</sequence>